<name>A0ABY1PFS7_9HYPH</name>
<gene>
    <name evidence="1" type="ORF">SAMN06265374_3727</name>
</gene>
<proteinExistence type="predicted"/>
<evidence type="ECO:0000313" key="1">
    <source>
        <dbReference type="EMBL" id="SMP33391.1"/>
    </source>
</evidence>
<protein>
    <submittedName>
        <fullName evidence="1">Uncharacterized protein</fullName>
    </submittedName>
</protein>
<accession>A0ABY1PFS7</accession>
<dbReference type="Proteomes" id="UP001157914">
    <property type="component" value="Unassembled WGS sequence"/>
</dbReference>
<dbReference type="EMBL" id="FXTT01000005">
    <property type="protein sequence ID" value="SMP33391.1"/>
    <property type="molecule type" value="Genomic_DNA"/>
</dbReference>
<evidence type="ECO:0000313" key="2">
    <source>
        <dbReference type="Proteomes" id="UP001157914"/>
    </source>
</evidence>
<organism evidence="1 2">
    <name type="scientific">Roseibium denhamense</name>
    <dbReference type="NCBI Taxonomy" id="76305"/>
    <lineage>
        <taxon>Bacteria</taxon>
        <taxon>Pseudomonadati</taxon>
        <taxon>Pseudomonadota</taxon>
        <taxon>Alphaproteobacteria</taxon>
        <taxon>Hyphomicrobiales</taxon>
        <taxon>Stappiaceae</taxon>
        <taxon>Roseibium</taxon>
    </lineage>
</organism>
<reference evidence="1 2" key="1">
    <citation type="submission" date="2017-05" db="EMBL/GenBank/DDBJ databases">
        <authorList>
            <person name="Varghese N."/>
            <person name="Submissions S."/>
        </authorList>
    </citation>
    <scope>NUCLEOTIDE SEQUENCE [LARGE SCALE GENOMIC DNA]</scope>
    <source>
        <strain evidence="1 2">DSM 15949</strain>
    </source>
</reference>
<comment type="caution">
    <text evidence="1">The sequence shown here is derived from an EMBL/GenBank/DDBJ whole genome shotgun (WGS) entry which is preliminary data.</text>
</comment>
<keyword evidence="2" id="KW-1185">Reference proteome</keyword>
<sequence length="194" mass="21888">MRVDVADHDGHGGITSRSDASGFKRKKFKANESSEIDAIGDFFWKLPDLDFVIVLETQFVMGKRFIFLDKKAPCDQITQFSICELRVNPRAVDTSKHASFLVGRHRDMRLSSERDLRMLVEADPGLRFGTLKAATAVFVKFGHFQFPFLLDCFADFEFDVVVDAAACDRLQFPAINKVEYGVEAGRLVVQKGDE</sequence>